<comment type="caution">
    <text evidence="1">The sequence shown here is derived from an EMBL/GenBank/DDBJ whole genome shotgun (WGS) entry which is preliminary data.</text>
</comment>
<dbReference type="RefSeq" id="WP_369460981.1">
    <property type="nucleotide sequence ID" value="NZ_JBGBDC010000010.1"/>
</dbReference>
<gene>
    <name evidence="1" type="ORF">AB7A72_20420</name>
</gene>
<organism evidence="1 2">
    <name type="scientific">Comamonas sediminis</name>
    <dbReference type="NCBI Taxonomy" id="1783360"/>
    <lineage>
        <taxon>Bacteria</taxon>
        <taxon>Pseudomonadati</taxon>
        <taxon>Pseudomonadota</taxon>
        <taxon>Betaproteobacteria</taxon>
        <taxon>Burkholderiales</taxon>
        <taxon>Comamonadaceae</taxon>
        <taxon>Comamonas</taxon>
    </lineage>
</organism>
<dbReference type="EMBL" id="JBGBDC010000010">
    <property type="protein sequence ID" value="MEY2253394.1"/>
    <property type="molecule type" value="Genomic_DNA"/>
</dbReference>
<proteinExistence type="predicted"/>
<dbReference type="Proteomes" id="UP001562178">
    <property type="component" value="Unassembled WGS sequence"/>
</dbReference>
<sequence length="49" mass="5298">MPRFLVRVGDLEFTSTAASSSQAILDGLEHFNCAAGKLTVMRLHLKPAP</sequence>
<reference evidence="1 2" key="1">
    <citation type="journal article" date="2016" name="Int. J. Syst. Evol. Microbiol.">
        <title>Description of Comamonas sediminis sp. nov., isolated from lagoon sediments.</title>
        <authorList>
            <person name="Subhash Y."/>
            <person name="Bang J.J."/>
            <person name="You T.H."/>
            <person name="Lee S.S."/>
        </authorList>
    </citation>
    <scope>NUCLEOTIDE SEQUENCE [LARGE SCALE GENOMIC DNA]</scope>
    <source>
        <strain evidence="1 2">JCM 31169</strain>
    </source>
</reference>
<evidence type="ECO:0000313" key="1">
    <source>
        <dbReference type="EMBL" id="MEY2253394.1"/>
    </source>
</evidence>
<evidence type="ECO:0000313" key="2">
    <source>
        <dbReference type="Proteomes" id="UP001562178"/>
    </source>
</evidence>
<accession>A0ABV4B769</accession>
<keyword evidence="2" id="KW-1185">Reference proteome</keyword>
<protein>
    <submittedName>
        <fullName evidence="1">Uncharacterized protein</fullName>
    </submittedName>
</protein>
<name>A0ABV4B769_9BURK</name>